<evidence type="ECO:0000259" key="3">
    <source>
        <dbReference type="Pfam" id="PF10988"/>
    </source>
</evidence>
<feature type="region of interest" description="Disordered" evidence="1">
    <location>
        <begin position="207"/>
        <end position="226"/>
    </location>
</feature>
<dbReference type="Gene3D" id="2.160.20.120">
    <property type="match status" value="1"/>
</dbReference>
<dbReference type="Pfam" id="PF10988">
    <property type="entry name" value="DUF2807"/>
    <property type="match status" value="1"/>
</dbReference>
<proteinExistence type="predicted"/>
<keyword evidence="5" id="KW-1185">Reference proteome</keyword>
<evidence type="ECO:0000256" key="2">
    <source>
        <dbReference type="SAM" id="SignalP"/>
    </source>
</evidence>
<sequence>MKTTTTLHVCALALGLGLVSCSVSAQEKQTRQTGDFRMIKASGAVNIMLKQGSKTSVVLEAEEEDVLRHIRTEVENGVLRIYRDKDGGSFTWLPTKSNKITVYITTPQLNSLELSGASDVKSESVFSADDFRIKASGASDVTLGVKAKTLSVEASGASDIRLTGQVESQQVHISGSSDYRASDLLSKRATVDASGASDAYVSAESLSSHASGASDVHNKNKSVGMH</sequence>
<gene>
    <name evidence="4" type="ORF">GCM10011383_41860</name>
</gene>
<evidence type="ECO:0000313" key="4">
    <source>
        <dbReference type="EMBL" id="GGF25923.1"/>
    </source>
</evidence>
<dbReference type="Proteomes" id="UP000632273">
    <property type="component" value="Unassembled WGS sequence"/>
</dbReference>
<dbReference type="RefSeq" id="WP_188816015.1">
    <property type="nucleotide sequence ID" value="NZ_BMHT01000009.1"/>
</dbReference>
<name>A0ABQ1UT48_9BACT</name>
<dbReference type="InterPro" id="IPR021255">
    <property type="entry name" value="DUF2807"/>
</dbReference>
<protein>
    <recommendedName>
        <fullName evidence="3">Putative auto-transporter adhesin head GIN domain-containing protein</fullName>
    </recommendedName>
</protein>
<dbReference type="EMBL" id="BMHT01000009">
    <property type="protein sequence ID" value="GGF25923.1"/>
    <property type="molecule type" value="Genomic_DNA"/>
</dbReference>
<feature type="chain" id="PRO_5046302175" description="Putative auto-transporter adhesin head GIN domain-containing protein" evidence="2">
    <location>
        <begin position="26"/>
        <end position="226"/>
    </location>
</feature>
<feature type="domain" description="Putative auto-transporter adhesin head GIN" evidence="3">
    <location>
        <begin position="35"/>
        <end position="221"/>
    </location>
</feature>
<dbReference type="PROSITE" id="PS51257">
    <property type="entry name" value="PROKAR_LIPOPROTEIN"/>
    <property type="match status" value="1"/>
</dbReference>
<dbReference type="PANTHER" id="PTHR39200">
    <property type="entry name" value="HYPOTHETICAL EXPORTED PROTEIN"/>
    <property type="match status" value="1"/>
</dbReference>
<comment type="caution">
    <text evidence="4">The sequence shown here is derived from an EMBL/GenBank/DDBJ whole genome shotgun (WGS) entry which is preliminary data.</text>
</comment>
<feature type="signal peptide" evidence="2">
    <location>
        <begin position="1"/>
        <end position="25"/>
    </location>
</feature>
<evidence type="ECO:0000313" key="5">
    <source>
        <dbReference type="Proteomes" id="UP000632273"/>
    </source>
</evidence>
<evidence type="ECO:0000256" key="1">
    <source>
        <dbReference type="SAM" id="MobiDB-lite"/>
    </source>
</evidence>
<reference evidence="5" key="1">
    <citation type="journal article" date="2019" name="Int. J. Syst. Evol. Microbiol.">
        <title>The Global Catalogue of Microorganisms (GCM) 10K type strain sequencing project: providing services to taxonomists for standard genome sequencing and annotation.</title>
        <authorList>
            <consortium name="The Broad Institute Genomics Platform"/>
            <consortium name="The Broad Institute Genome Sequencing Center for Infectious Disease"/>
            <person name="Wu L."/>
            <person name="Ma J."/>
        </authorList>
    </citation>
    <scope>NUCLEOTIDE SEQUENCE [LARGE SCALE GENOMIC DNA]</scope>
    <source>
        <strain evidence="5">CGMCC 1.15197</strain>
    </source>
</reference>
<organism evidence="4 5">
    <name type="scientific">Hymenobacter cavernae</name>
    <dbReference type="NCBI Taxonomy" id="2044852"/>
    <lineage>
        <taxon>Bacteria</taxon>
        <taxon>Pseudomonadati</taxon>
        <taxon>Bacteroidota</taxon>
        <taxon>Cytophagia</taxon>
        <taxon>Cytophagales</taxon>
        <taxon>Hymenobacteraceae</taxon>
        <taxon>Hymenobacter</taxon>
    </lineage>
</organism>
<keyword evidence="2" id="KW-0732">Signal</keyword>
<accession>A0ABQ1UT48</accession>
<dbReference type="PANTHER" id="PTHR39200:SF1">
    <property type="entry name" value="AUTO-TRANSPORTER ADHESIN HEAD GIN DOMAIN-CONTAINING PROTEIN-RELATED"/>
    <property type="match status" value="1"/>
</dbReference>